<evidence type="ECO:0000256" key="8">
    <source>
        <dbReference type="SAM" id="SignalP"/>
    </source>
</evidence>
<dbReference type="Proteomes" id="UP000011087">
    <property type="component" value="Unassembled WGS sequence"/>
</dbReference>
<dbReference type="PaxDb" id="55529-EKX32769"/>
<keyword evidence="11" id="KW-1185">Reference proteome</keyword>
<evidence type="ECO:0000256" key="3">
    <source>
        <dbReference type="ARBA" id="ARBA00022729"/>
    </source>
</evidence>
<gene>
    <name evidence="9" type="ORF">GUITHDRAFT_156235</name>
</gene>
<proteinExistence type="predicted"/>
<keyword evidence="5 7" id="KW-0472">Membrane</keyword>
<organism evidence="9">
    <name type="scientific">Guillardia theta (strain CCMP2712)</name>
    <name type="common">Cryptophyte</name>
    <dbReference type="NCBI Taxonomy" id="905079"/>
    <lineage>
        <taxon>Eukaryota</taxon>
        <taxon>Cryptophyceae</taxon>
        <taxon>Pyrenomonadales</taxon>
        <taxon>Geminigeraceae</taxon>
        <taxon>Guillardia</taxon>
    </lineage>
</organism>
<protein>
    <submittedName>
        <fullName evidence="9 10">Uncharacterized protein</fullName>
    </submittedName>
</protein>
<evidence type="ECO:0000256" key="2">
    <source>
        <dbReference type="ARBA" id="ARBA00022692"/>
    </source>
</evidence>
<dbReference type="Pfam" id="PF09451">
    <property type="entry name" value="ATG27"/>
    <property type="match status" value="1"/>
</dbReference>
<dbReference type="InterPro" id="IPR018939">
    <property type="entry name" value="Autophagy-rel_prot_27"/>
</dbReference>
<keyword evidence="4 7" id="KW-1133">Transmembrane helix</keyword>
<feature type="signal peptide" evidence="8">
    <location>
        <begin position="1"/>
        <end position="21"/>
    </location>
</feature>
<keyword evidence="2 7" id="KW-0812">Transmembrane</keyword>
<feature type="region of interest" description="Disordered" evidence="6">
    <location>
        <begin position="377"/>
        <end position="397"/>
    </location>
</feature>
<dbReference type="RefSeq" id="XP_005819749.1">
    <property type="nucleotide sequence ID" value="XM_005819692.1"/>
</dbReference>
<dbReference type="OrthoDB" id="1848995at2759"/>
<name>L1IA70_GUITC</name>
<reference evidence="10" key="3">
    <citation type="submission" date="2015-06" db="UniProtKB">
        <authorList>
            <consortium name="EnsemblProtists"/>
        </authorList>
    </citation>
    <scope>IDENTIFICATION</scope>
</reference>
<dbReference type="EnsemblProtists" id="EKX32769">
    <property type="protein sequence ID" value="EKX32769"/>
    <property type="gene ID" value="GUITHDRAFT_156235"/>
</dbReference>
<evidence type="ECO:0000256" key="6">
    <source>
        <dbReference type="SAM" id="MobiDB-lite"/>
    </source>
</evidence>
<dbReference type="EMBL" id="JH993172">
    <property type="protein sequence ID" value="EKX32769.1"/>
    <property type="molecule type" value="Genomic_DNA"/>
</dbReference>
<dbReference type="PANTHER" id="PTHR35752:SF1">
    <property type="entry name" value="G-PROTEIN COUPLED RECEPTOR"/>
    <property type="match status" value="1"/>
</dbReference>
<dbReference type="AlphaFoldDB" id="L1IA70"/>
<evidence type="ECO:0000313" key="9">
    <source>
        <dbReference type="EMBL" id="EKX32769.1"/>
    </source>
</evidence>
<evidence type="ECO:0000256" key="5">
    <source>
        <dbReference type="ARBA" id="ARBA00023136"/>
    </source>
</evidence>
<keyword evidence="3 8" id="KW-0732">Signal</keyword>
<reference evidence="9 11" key="1">
    <citation type="journal article" date="2012" name="Nature">
        <title>Algal genomes reveal evolutionary mosaicism and the fate of nucleomorphs.</title>
        <authorList>
            <consortium name="DOE Joint Genome Institute"/>
            <person name="Curtis B.A."/>
            <person name="Tanifuji G."/>
            <person name="Burki F."/>
            <person name="Gruber A."/>
            <person name="Irimia M."/>
            <person name="Maruyama S."/>
            <person name="Arias M.C."/>
            <person name="Ball S.G."/>
            <person name="Gile G.H."/>
            <person name="Hirakawa Y."/>
            <person name="Hopkins J.F."/>
            <person name="Kuo A."/>
            <person name="Rensing S.A."/>
            <person name="Schmutz J."/>
            <person name="Symeonidi A."/>
            <person name="Elias M."/>
            <person name="Eveleigh R.J."/>
            <person name="Herman E.K."/>
            <person name="Klute M.J."/>
            <person name="Nakayama T."/>
            <person name="Obornik M."/>
            <person name="Reyes-Prieto A."/>
            <person name="Armbrust E.V."/>
            <person name="Aves S.J."/>
            <person name="Beiko R.G."/>
            <person name="Coutinho P."/>
            <person name="Dacks J.B."/>
            <person name="Durnford D.G."/>
            <person name="Fast N.M."/>
            <person name="Green B.R."/>
            <person name="Grisdale C.J."/>
            <person name="Hempel F."/>
            <person name="Henrissat B."/>
            <person name="Hoppner M.P."/>
            <person name="Ishida K."/>
            <person name="Kim E."/>
            <person name="Koreny L."/>
            <person name="Kroth P.G."/>
            <person name="Liu Y."/>
            <person name="Malik S.B."/>
            <person name="Maier U.G."/>
            <person name="McRose D."/>
            <person name="Mock T."/>
            <person name="Neilson J.A."/>
            <person name="Onodera N.T."/>
            <person name="Poole A.M."/>
            <person name="Pritham E.J."/>
            <person name="Richards T.A."/>
            <person name="Rocap G."/>
            <person name="Roy S.W."/>
            <person name="Sarai C."/>
            <person name="Schaack S."/>
            <person name="Shirato S."/>
            <person name="Slamovits C.H."/>
            <person name="Spencer D.F."/>
            <person name="Suzuki S."/>
            <person name="Worden A.Z."/>
            <person name="Zauner S."/>
            <person name="Barry K."/>
            <person name="Bell C."/>
            <person name="Bharti A.K."/>
            <person name="Crow J.A."/>
            <person name="Grimwood J."/>
            <person name="Kramer R."/>
            <person name="Lindquist E."/>
            <person name="Lucas S."/>
            <person name="Salamov A."/>
            <person name="McFadden G.I."/>
            <person name="Lane C.E."/>
            <person name="Keeling P.J."/>
            <person name="Gray M.W."/>
            <person name="Grigoriev I.V."/>
            <person name="Archibald J.M."/>
        </authorList>
    </citation>
    <scope>NUCLEOTIDE SEQUENCE</scope>
    <source>
        <strain evidence="9 11">CCMP2712</strain>
    </source>
</reference>
<evidence type="ECO:0000256" key="4">
    <source>
        <dbReference type="ARBA" id="ARBA00022989"/>
    </source>
</evidence>
<accession>L1IA70</accession>
<reference evidence="11" key="2">
    <citation type="submission" date="2012-11" db="EMBL/GenBank/DDBJ databases">
        <authorList>
            <person name="Kuo A."/>
            <person name="Curtis B.A."/>
            <person name="Tanifuji G."/>
            <person name="Burki F."/>
            <person name="Gruber A."/>
            <person name="Irimia M."/>
            <person name="Maruyama S."/>
            <person name="Arias M.C."/>
            <person name="Ball S.G."/>
            <person name="Gile G.H."/>
            <person name="Hirakawa Y."/>
            <person name="Hopkins J.F."/>
            <person name="Rensing S.A."/>
            <person name="Schmutz J."/>
            <person name="Symeonidi A."/>
            <person name="Elias M."/>
            <person name="Eveleigh R.J."/>
            <person name="Herman E.K."/>
            <person name="Klute M.J."/>
            <person name="Nakayama T."/>
            <person name="Obornik M."/>
            <person name="Reyes-Prieto A."/>
            <person name="Armbrust E.V."/>
            <person name="Aves S.J."/>
            <person name="Beiko R.G."/>
            <person name="Coutinho P."/>
            <person name="Dacks J.B."/>
            <person name="Durnford D.G."/>
            <person name="Fast N.M."/>
            <person name="Green B.R."/>
            <person name="Grisdale C."/>
            <person name="Hempe F."/>
            <person name="Henrissat B."/>
            <person name="Hoppner M.P."/>
            <person name="Ishida K.-I."/>
            <person name="Kim E."/>
            <person name="Koreny L."/>
            <person name="Kroth P.G."/>
            <person name="Liu Y."/>
            <person name="Malik S.-B."/>
            <person name="Maier U.G."/>
            <person name="McRose D."/>
            <person name="Mock T."/>
            <person name="Neilson J.A."/>
            <person name="Onodera N.T."/>
            <person name="Poole A.M."/>
            <person name="Pritham E.J."/>
            <person name="Richards T.A."/>
            <person name="Rocap G."/>
            <person name="Roy S.W."/>
            <person name="Sarai C."/>
            <person name="Schaack S."/>
            <person name="Shirato S."/>
            <person name="Slamovits C.H."/>
            <person name="Spencer D.F."/>
            <person name="Suzuki S."/>
            <person name="Worden A.Z."/>
            <person name="Zauner S."/>
            <person name="Barry K."/>
            <person name="Bell C."/>
            <person name="Bharti A.K."/>
            <person name="Crow J.A."/>
            <person name="Grimwood J."/>
            <person name="Kramer R."/>
            <person name="Lindquist E."/>
            <person name="Lucas S."/>
            <person name="Salamov A."/>
            <person name="McFadden G.I."/>
            <person name="Lane C.E."/>
            <person name="Keeling P.J."/>
            <person name="Gray M.W."/>
            <person name="Grigoriev I.V."/>
            <person name="Archibald J.M."/>
        </authorList>
    </citation>
    <scope>NUCLEOTIDE SEQUENCE</scope>
    <source>
        <strain evidence="11">CCMP2712</strain>
    </source>
</reference>
<evidence type="ECO:0000256" key="1">
    <source>
        <dbReference type="ARBA" id="ARBA00004167"/>
    </source>
</evidence>
<dbReference type="HOGENOM" id="CLU_695324_0_0_1"/>
<dbReference type="GeneID" id="17289502"/>
<dbReference type="GO" id="GO:0016020">
    <property type="term" value="C:membrane"/>
    <property type="evidence" value="ECO:0007669"/>
    <property type="project" value="UniProtKB-SubCell"/>
</dbReference>
<sequence length="397" mass="43272">MLVGRVAFIFVLISCIDLSNADCPKVKTNMESWDWSPLSGVQVQFTNTTTRDGNSKWTVHLCNGVYSNLHDYGTFTGGAGSIKFHQPSDTFYMMYENGDRGQGCETNARQADVYIHCQGCPSYLEQSNSACNLQSAPCVCAAYDTGCVGEVHMVVNCPVGIPNYRKGFDVYDASTGIEEDISKVVIKDGEVMPGWTDEDIPSVAHDRAVIPGDVSSAVFYLMMADEDLQGLPASQEVDAPDVFTDQPHILAVTMSGSAARGGLVDTRDMLMLQLDFHCYQTGLADVHVEISFANQYYPCDFAFTYECGMGESGSDKSNAFTVFVMVSFLLIVAFCVMGCAYNYSVQQRRGEDIIPGIEYIHMARDLAEALMSRSGGVGGFSSTSRRGGDSTEGYQTL</sequence>
<evidence type="ECO:0000313" key="10">
    <source>
        <dbReference type="EnsemblProtists" id="EKX32769"/>
    </source>
</evidence>
<dbReference type="PANTHER" id="PTHR35752">
    <property type="entry name" value="G-PROTEIN COUPLED RECEPTOR"/>
    <property type="match status" value="1"/>
</dbReference>
<evidence type="ECO:0000313" key="11">
    <source>
        <dbReference type="Proteomes" id="UP000011087"/>
    </source>
</evidence>
<evidence type="ECO:0000256" key="7">
    <source>
        <dbReference type="SAM" id="Phobius"/>
    </source>
</evidence>
<feature type="transmembrane region" description="Helical" evidence="7">
    <location>
        <begin position="319"/>
        <end position="341"/>
    </location>
</feature>
<dbReference type="KEGG" id="gtt:GUITHDRAFT_156235"/>
<feature type="chain" id="PRO_5008769765" evidence="8">
    <location>
        <begin position="22"/>
        <end position="397"/>
    </location>
</feature>
<comment type="subcellular location">
    <subcellularLocation>
        <location evidence="1">Membrane</location>
        <topology evidence="1">Single-pass membrane protein</topology>
    </subcellularLocation>
</comment>